<feature type="binding site" evidence="9">
    <location>
        <position position="93"/>
    </location>
    <ligand>
        <name>L-glutamine</name>
        <dbReference type="ChEBI" id="CHEBI:58359"/>
    </ligand>
</feature>
<dbReference type="AlphaFoldDB" id="A0A2S2DY49"/>
<dbReference type="EMBL" id="CP029346">
    <property type="protein sequence ID" value="AWL10325.1"/>
    <property type="molecule type" value="Genomic_DNA"/>
</dbReference>
<feature type="active site" description="For GATase activity" evidence="8">
    <location>
        <position position="2"/>
    </location>
</feature>
<dbReference type="Pfam" id="PF00733">
    <property type="entry name" value="Asn_synthase"/>
    <property type="match status" value="1"/>
</dbReference>
<dbReference type="Gene3D" id="3.60.20.10">
    <property type="entry name" value="Glutamine Phosphoribosylpyrophosphate, subunit 1, domain 1"/>
    <property type="match status" value="1"/>
</dbReference>
<dbReference type="InterPro" id="IPR017932">
    <property type="entry name" value="GATase_2_dom"/>
</dbReference>
<sequence length="633" mass="72796">MCGIVGIIGLLEVNSSTILTSISHRGPDSQGFFQEGELFLGHTRLSIQDLSENGNQPMFSKDGRFVIVFNGEIYNHLEIRQSLGEFDFKSSGDTETVLYAYIKHGIECLSMFNGIFSFSVFDLHTKELFIARDHFGVKPLYLYQDEHLFLFSSEIKTFLSLPIQKDLDNEALMNYLSYLWSPGEKTPFKLVKKLLPGHYLKFNISEFQQAKPISFYQPNLDGEHLQDTEEELINQLDQLLIQAVDRQMLSDVPVGFFLSGGLDSTLLVAIAKKIYPERKFPCFTIDIDSQNSKMEDFADDLVYATKAADFLEVDLHIVKATIDIVDSFDQMIWHLDEPQADAAPINVLNIAKLAREKGIKVLIGGTGGDDLFSGYRRHQALLLESILRKIPNGIRQLLKHIIGILPIKSALFRRIRKISENMDLSPTARMKGYFKWLSSERIYSLFSKSIQQELNGYDPSLYFDELLLQIPQEKSVLNQMLYWELKTFLVDHNLNYTDKMGMAVGVEIRVPFLDVLLVEFAQKLPPEMKMKGKETKYLLKKVAERYLPKEIIYRPKTGFGAPVRKWITEDMSDMLEQRLSKSNIEKQGIFDYDAVWKLINDNKENKIDASYPIWAILAIDSWINQFSLRKYEI</sequence>
<name>A0A2S2DY49_9BACT</name>
<dbReference type="Gene3D" id="3.40.50.620">
    <property type="entry name" value="HUPs"/>
    <property type="match status" value="1"/>
</dbReference>
<dbReference type="InterPro" id="IPR051786">
    <property type="entry name" value="ASN_synthetase/amidase"/>
</dbReference>
<comment type="catalytic activity">
    <reaction evidence="7">
        <text>L-aspartate + L-glutamine + ATP + H2O = L-asparagine + L-glutamate + AMP + diphosphate + H(+)</text>
        <dbReference type="Rhea" id="RHEA:12228"/>
        <dbReference type="ChEBI" id="CHEBI:15377"/>
        <dbReference type="ChEBI" id="CHEBI:15378"/>
        <dbReference type="ChEBI" id="CHEBI:29985"/>
        <dbReference type="ChEBI" id="CHEBI:29991"/>
        <dbReference type="ChEBI" id="CHEBI:30616"/>
        <dbReference type="ChEBI" id="CHEBI:33019"/>
        <dbReference type="ChEBI" id="CHEBI:58048"/>
        <dbReference type="ChEBI" id="CHEBI:58359"/>
        <dbReference type="ChEBI" id="CHEBI:456215"/>
        <dbReference type="EC" id="6.3.5.4"/>
    </reaction>
</comment>
<keyword evidence="4 9" id="KW-0547">Nucleotide-binding</keyword>
<feature type="domain" description="Glutamine amidotransferase type-2" evidence="10">
    <location>
        <begin position="2"/>
        <end position="205"/>
    </location>
</feature>
<dbReference type="InterPro" id="IPR001962">
    <property type="entry name" value="Asn_synthase"/>
</dbReference>
<evidence type="ECO:0000256" key="9">
    <source>
        <dbReference type="PIRSR" id="PIRSR001589-2"/>
    </source>
</evidence>
<dbReference type="InterPro" id="IPR033738">
    <property type="entry name" value="AsnB_N"/>
</dbReference>
<evidence type="ECO:0000256" key="6">
    <source>
        <dbReference type="ARBA" id="ARBA00022962"/>
    </source>
</evidence>
<dbReference type="InterPro" id="IPR014729">
    <property type="entry name" value="Rossmann-like_a/b/a_fold"/>
</dbReference>
<keyword evidence="5 9" id="KW-0067">ATP-binding</keyword>
<evidence type="ECO:0000256" key="1">
    <source>
        <dbReference type="ARBA" id="ARBA00005187"/>
    </source>
</evidence>
<evidence type="ECO:0000256" key="7">
    <source>
        <dbReference type="ARBA" id="ARBA00048741"/>
    </source>
</evidence>
<keyword evidence="8" id="KW-0028">Amino-acid biosynthesis</keyword>
<dbReference type="SUPFAM" id="SSF52402">
    <property type="entry name" value="Adenine nucleotide alpha hydrolases-like"/>
    <property type="match status" value="1"/>
</dbReference>
<dbReference type="Proteomes" id="UP000245468">
    <property type="component" value="Chromosome"/>
</dbReference>
<dbReference type="InterPro" id="IPR029055">
    <property type="entry name" value="Ntn_hydrolases_N"/>
</dbReference>
<dbReference type="Pfam" id="PF13537">
    <property type="entry name" value="GATase_7"/>
    <property type="match status" value="1"/>
</dbReference>
<dbReference type="CDD" id="cd00712">
    <property type="entry name" value="AsnB"/>
    <property type="match status" value="1"/>
</dbReference>
<dbReference type="CDD" id="cd01991">
    <property type="entry name" value="Asn_synthase_B_C"/>
    <property type="match status" value="1"/>
</dbReference>
<dbReference type="GO" id="GO:0006529">
    <property type="term" value="P:asparagine biosynthetic process"/>
    <property type="evidence" value="ECO:0007669"/>
    <property type="project" value="UniProtKB-KW"/>
</dbReference>
<evidence type="ECO:0000256" key="5">
    <source>
        <dbReference type="ARBA" id="ARBA00022840"/>
    </source>
</evidence>
<evidence type="ECO:0000259" key="10">
    <source>
        <dbReference type="PROSITE" id="PS51278"/>
    </source>
</evidence>
<dbReference type="PANTHER" id="PTHR43284:SF1">
    <property type="entry name" value="ASPARAGINE SYNTHETASE"/>
    <property type="match status" value="1"/>
</dbReference>
<dbReference type="PIRSF" id="PIRSF001589">
    <property type="entry name" value="Asn_synthetase_glu-h"/>
    <property type="match status" value="1"/>
</dbReference>
<keyword evidence="12" id="KW-1185">Reference proteome</keyword>
<dbReference type="GO" id="GO:0004066">
    <property type="term" value="F:asparagine synthase (glutamine-hydrolyzing) activity"/>
    <property type="evidence" value="ECO:0007669"/>
    <property type="project" value="UniProtKB-EC"/>
</dbReference>
<gene>
    <name evidence="11" type="primary">asnB</name>
    <name evidence="11" type="ORF">HME7025_02485</name>
</gene>
<evidence type="ECO:0000256" key="8">
    <source>
        <dbReference type="PIRSR" id="PIRSR001589-1"/>
    </source>
</evidence>
<reference evidence="12" key="1">
    <citation type="submission" date="2018-05" db="EMBL/GenBank/DDBJ databases">
        <title>Pseudarcicella sp. HME7025 Genome sequencing and assembly.</title>
        <authorList>
            <person name="Kim H."/>
            <person name="Kang H."/>
            <person name="Joh K."/>
        </authorList>
    </citation>
    <scope>NUCLEOTIDE SEQUENCE [LARGE SCALE GENOMIC DNA]</scope>
    <source>
        <strain evidence="12">HME7025</strain>
    </source>
</reference>
<evidence type="ECO:0000256" key="2">
    <source>
        <dbReference type="ARBA" id="ARBA00005752"/>
    </source>
</evidence>
<dbReference type="EC" id="6.3.5.4" evidence="3"/>
<dbReference type="GO" id="GO:0005829">
    <property type="term" value="C:cytosol"/>
    <property type="evidence" value="ECO:0007669"/>
    <property type="project" value="TreeGrafter"/>
</dbReference>
<accession>A0A2S2DY49</accession>
<evidence type="ECO:0000256" key="3">
    <source>
        <dbReference type="ARBA" id="ARBA00012737"/>
    </source>
</evidence>
<dbReference type="InterPro" id="IPR006426">
    <property type="entry name" value="Asn_synth_AEB"/>
</dbReference>
<proteinExistence type="inferred from homology"/>
<dbReference type="RefSeq" id="WP_109324520.1">
    <property type="nucleotide sequence ID" value="NZ_CP029346.1"/>
</dbReference>
<dbReference type="GO" id="GO:0005524">
    <property type="term" value="F:ATP binding"/>
    <property type="evidence" value="ECO:0007669"/>
    <property type="project" value="UniProtKB-KW"/>
</dbReference>
<dbReference type="NCBIfam" id="TIGR01536">
    <property type="entry name" value="asn_synth_AEB"/>
    <property type="match status" value="1"/>
</dbReference>
<keyword evidence="11" id="KW-0436">Ligase</keyword>
<dbReference type="SUPFAM" id="SSF56235">
    <property type="entry name" value="N-terminal nucleophile aminohydrolases (Ntn hydrolases)"/>
    <property type="match status" value="1"/>
</dbReference>
<dbReference type="PANTHER" id="PTHR43284">
    <property type="entry name" value="ASPARAGINE SYNTHETASE (GLUTAMINE-HYDROLYZING)"/>
    <property type="match status" value="1"/>
</dbReference>
<comment type="similarity">
    <text evidence="2">Belongs to the asparagine synthetase family.</text>
</comment>
<protein>
    <recommendedName>
        <fullName evidence="3">asparagine synthase (glutamine-hydrolyzing)</fullName>
        <ecNumber evidence="3">6.3.5.4</ecNumber>
    </recommendedName>
</protein>
<evidence type="ECO:0000313" key="12">
    <source>
        <dbReference type="Proteomes" id="UP000245468"/>
    </source>
</evidence>
<evidence type="ECO:0000313" key="11">
    <source>
        <dbReference type="EMBL" id="AWL10325.1"/>
    </source>
</evidence>
<comment type="pathway">
    <text evidence="1">Amino-acid biosynthesis; L-asparagine biosynthesis; L-asparagine from L-aspartate (L-Gln route): step 1/1.</text>
</comment>
<keyword evidence="6 8" id="KW-0315">Glutamine amidotransferase</keyword>
<dbReference type="OrthoDB" id="9763290at2"/>
<organism evidence="11 12">
    <name type="scientific">Aquirufa nivalisilvae</name>
    <dbReference type="NCBI Taxonomy" id="2516557"/>
    <lineage>
        <taxon>Bacteria</taxon>
        <taxon>Pseudomonadati</taxon>
        <taxon>Bacteroidota</taxon>
        <taxon>Cytophagia</taxon>
        <taxon>Cytophagales</taxon>
        <taxon>Flectobacillaceae</taxon>
        <taxon>Aquirufa</taxon>
    </lineage>
</organism>
<dbReference type="PROSITE" id="PS51278">
    <property type="entry name" value="GATASE_TYPE_2"/>
    <property type="match status" value="1"/>
</dbReference>
<evidence type="ECO:0000256" key="4">
    <source>
        <dbReference type="ARBA" id="ARBA00022741"/>
    </source>
</evidence>
<dbReference type="KEGG" id="psez:HME7025_02485"/>
<keyword evidence="8" id="KW-0061">Asparagine biosynthesis</keyword>